<dbReference type="Pfam" id="PF02310">
    <property type="entry name" value="B12-binding"/>
    <property type="match status" value="1"/>
</dbReference>
<proteinExistence type="predicted"/>
<gene>
    <name evidence="2" type="ORF">ACFWJN_31620</name>
</gene>
<dbReference type="InterPro" id="IPR006158">
    <property type="entry name" value="Cobalamin-bd"/>
</dbReference>
<dbReference type="EMBL" id="JBHXIJ010000403">
    <property type="protein sequence ID" value="MFD5103482.1"/>
    <property type="molecule type" value="Genomic_DNA"/>
</dbReference>
<feature type="domain" description="B12-binding" evidence="1">
    <location>
        <begin position="5"/>
        <end position="140"/>
    </location>
</feature>
<dbReference type="Proteomes" id="UP001598448">
    <property type="component" value="Unassembled WGS sequence"/>
</dbReference>
<dbReference type="Gene3D" id="3.40.50.280">
    <property type="entry name" value="Cobalamin-binding domain"/>
    <property type="match status" value="1"/>
</dbReference>
<accession>A0ABW6FY28</accession>
<dbReference type="SUPFAM" id="SSF52242">
    <property type="entry name" value="Cobalamin (vitamin B12)-binding domain"/>
    <property type="match status" value="1"/>
</dbReference>
<evidence type="ECO:0000313" key="2">
    <source>
        <dbReference type="EMBL" id="MFD5103482.1"/>
    </source>
</evidence>
<dbReference type="PROSITE" id="PS51332">
    <property type="entry name" value="B12_BINDING"/>
    <property type="match status" value="1"/>
</dbReference>
<dbReference type="RefSeq" id="WP_386721766.1">
    <property type="nucleotide sequence ID" value="NZ_JBHXIJ010000403.1"/>
</dbReference>
<name>A0ABW6FY28_9ACTN</name>
<evidence type="ECO:0000259" key="1">
    <source>
        <dbReference type="PROSITE" id="PS51332"/>
    </source>
</evidence>
<keyword evidence="3" id="KW-1185">Reference proteome</keyword>
<evidence type="ECO:0000313" key="3">
    <source>
        <dbReference type="Proteomes" id="UP001598448"/>
    </source>
</evidence>
<reference evidence="2 3" key="1">
    <citation type="submission" date="2024-09" db="EMBL/GenBank/DDBJ databases">
        <title>The Natural Products Discovery Center: Release of the First 8490 Sequenced Strains for Exploring Actinobacteria Biosynthetic Diversity.</title>
        <authorList>
            <person name="Kalkreuter E."/>
            <person name="Kautsar S.A."/>
            <person name="Yang D."/>
            <person name="Bader C.D."/>
            <person name="Teijaro C.N."/>
            <person name="Fluegel L."/>
            <person name="Davis C.M."/>
            <person name="Simpson J.R."/>
            <person name="Lauterbach L."/>
            <person name="Steele A.D."/>
            <person name="Gui C."/>
            <person name="Meng S."/>
            <person name="Li G."/>
            <person name="Viehrig K."/>
            <person name="Ye F."/>
            <person name="Su P."/>
            <person name="Kiefer A.F."/>
            <person name="Nichols A."/>
            <person name="Cepeda A.J."/>
            <person name="Yan W."/>
            <person name="Fan B."/>
            <person name="Jiang Y."/>
            <person name="Adhikari A."/>
            <person name="Zheng C.-J."/>
            <person name="Schuster L."/>
            <person name="Cowan T.M."/>
            <person name="Smanski M.J."/>
            <person name="Chevrette M.G."/>
            <person name="De Carvalho L.P.S."/>
            <person name="Shen B."/>
        </authorList>
    </citation>
    <scope>NUCLEOTIDE SEQUENCE [LARGE SCALE GENOMIC DNA]</scope>
    <source>
        <strain evidence="2 3">NPDC058348</strain>
    </source>
</reference>
<dbReference type="CDD" id="cd02065">
    <property type="entry name" value="B12-binding_like"/>
    <property type="match status" value="1"/>
</dbReference>
<organism evidence="2 3">
    <name type="scientific">Streptomyces albidochromogenes</name>
    <dbReference type="NCBI Taxonomy" id="329524"/>
    <lineage>
        <taxon>Bacteria</taxon>
        <taxon>Bacillati</taxon>
        <taxon>Actinomycetota</taxon>
        <taxon>Actinomycetes</taxon>
        <taxon>Kitasatosporales</taxon>
        <taxon>Streptomycetaceae</taxon>
        <taxon>Streptomyces</taxon>
    </lineage>
</organism>
<comment type="caution">
    <text evidence="2">The sequence shown here is derived from an EMBL/GenBank/DDBJ whole genome shotgun (WGS) entry which is preliminary data.</text>
</comment>
<sequence>MRRRSLKILLAGTASDSHTWNLVYLQLFMEEQGHRVTGLGPCVPDDLLVAACTEPRPELVVVSSVNGHGYRDGLSAVRALRSAGIQVPVVVGGKLGVAGRADPAHRALLLDAGCTAVFDDGDVEALRVFTAALAAAPAPTAPRAVA</sequence>
<dbReference type="InterPro" id="IPR036724">
    <property type="entry name" value="Cobalamin-bd_sf"/>
</dbReference>
<protein>
    <submittedName>
        <fullName evidence="2">Cobalamin B12-binding domain-containing protein</fullName>
    </submittedName>
</protein>